<keyword evidence="3 7" id="KW-0812">Transmembrane</keyword>
<dbReference type="GO" id="GO:0022857">
    <property type="term" value="F:transmembrane transporter activity"/>
    <property type="evidence" value="ECO:0007669"/>
    <property type="project" value="InterPro"/>
</dbReference>
<feature type="compositionally biased region" description="Polar residues" evidence="6">
    <location>
        <begin position="70"/>
        <end position="90"/>
    </location>
</feature>
<feature type="transmembrane region" description="Helical" evidence="7">
    <location>
        <begin position="1072"/>
        <end position="1093"/>
    </location>
</feature>
<dbReference type="Proteomes" id="UP000717515">
    <property type="component" value="Unassembled WGS sequence"/>
</dbReference>
<protein>
    <recommendedName>
        <fullName evidence="12">PH domain-containing protein</fullName>
    </recommendedName>
</protein>
<reference evidence="10" key="1">
    <citation type="submission" date="2021-07" db="EMBL/GenBank/DDBJ databases">
        <title>Draft genome of Mortierella alpina, strain LL118, isolated from an aspen leaf litter sample.</title>
        <authorList>
            <person name="Yang S."/>
            <person name="Vinatzer B.A."/>
        </authorList>
    </citation>
    <scope>NUCLEOTIDE SEQUENCE</scope>
    <source>
        <strain evidence="10">LL118</strain>
    </source>
</reference>
<evidence type="ECO:0000256" key="1">
    <source>
        <dbReference type="ARBA" id="ARBA00004141"/>
    </source>
</evidence>
<evidence type="ECO:0000313" key="11">
    <source>
        <dbReference type="Proteomes" id="UP000717515"/>
    </source>
</evidence>
<keyword evidence="5 7" id="KW-0472">Membrane</keyword>
<proteinExistence type="predicted"/>
<feature type="compositionally biased region" description="Low complexity" evidence="6">
    <location>
        <begin position="889"/>
        <end position="903"/>
    </location>
</feature>
<feature type="region of interest" description="Disordered" evidence="6">
    <location>
        <begin position="882"/>
        <end position="942"/>
    </location>
</feature>
<accession>A0A9P8A315</accession>
<dbReference type="InterPro" id="IPR036259">
    <property type="entry name" value="MFS_trans_sf"/>
</dbReference>
<dbReference type="SMART" id="SM00233">
    <property type="entry name" value="PH"/>
    <property type="match status" value="1"/>
</dbReference>
<feature type="region of interest" description="Disordered" evidence="6">
    <location>
        <begin position="535"/>
        <end position="560"/>
    </location>
</feature>
<feature type="compositionally biased region" description="Low complexity" evidence="6">
    <location>
        <begin position="535"/>
        <end position="544"/>
    </location>
</feature>
<keyword evidence="2" id="KW-0813">Transport</keyword>
<feature type="transmembrane region" description="Helical" evidence="7">
    <location>
        <begin position="730"/>
        <end position="754"/>
    </location>
</feature>
<feature type="compositionally biased region" description="Low complexity" evidence="6">
    <location>
        <begin position="923"/>
        <end position="938"/>
    </location>
</feature>
<dbReference type="EMBL" id="JAIFTL010000144">
    <property type="protein sequence ID" value="KAG9322475.1"/>
    <property type="molecule type" value="Genomic_DNA"/>
</dbReference>
<dbReference type="Gene3D" id="1.20.1250.20">
    <property type="entry name" value="MFS general substrate transporter like domains"/>
    <property type="match status" value="1"/>
</dbReference>
<organism evidence="10 11">
    <name type="scientific">Mortierella alpina</name>
    <name type="common">Oleaginous fungus</name>
    <name type="synonym">Mortierella renispora</name>
    <dbReference type="NCBI Taxonomy" id="64518"/>
    <lineage>
        <taxon>Eukaryota</taxon>
        <taxon>Fungi</taxon>
        <taxon>Fungi incertae sedis</taxon>
        <taxon>Mucoromycota</taxon>
        <taxon>Mortierellomycotina</taxon>
        <taxon>Mortierellomycetes</taxon>
        <taxon>Mortierellales</taxon>
        <taxon>Mortierellaceae</taxon>
        <taxon>Mortierella</taxon>
    </lineage>
</organism>
<dbReference type="InterPro" id="IPR046868">
    <property type="entry name" value="BAR_4"/>
</dbReference>
<dbReference type="PROSITE" id="PS50003">
    <property type="entry name" value="PH_DOMAIN"/>
    <property type="match status" value="1"/>
</dbReference>
<feature type="transmembrane region" description="Helical" evidence="7">
    <location>
        <begin position="809"/>
        <end position="828"/>
    </location>
</feature>
<feature type="transmembrane region" description="Helical" evidence="7">
    <location>
        <begin position="766"/>
        <end position="789"/>
    </location>
</feature>
<feature type="domain" description="PH" evidence="8">
    <location>
        <begin position="408"/>
        <end position="516"/>
    </location>
</feature>
<dbReference type="PANTHER" id="PTHR23511:SF5">
    <property type="entry name" value="MAJOR FACILITATOR-TYPE TRANSPORTER HXNZ-RELATED"/>
    <property type="match status" value="1"/>
</dbReference>
<evidence type="ECO:0000259" key="8">
    <source>
        <dbReference type="PROSITE" id="PS50003"/>
    </source>
</evidence>
<feature type="domain" description="Major facilitator superfamily (MFS) profile" evidence="9">
    <location>
        <begin position="643"/>
        <end position="1116"/>
    </location>
</feature>
<feature type="transmembrane region" description="Helical" evidence="7">
    <location>
        <begin position="643"/>
        <end position="665"/>
    </location>
</feature>
<dbReference type="InterPro" id="IPR027267">
    <property type="entry name" value="AH/BAR_dom_sf"/>
</dbReference>
<dbReference type="SUPFAM" id="SSF50729">
    <property type="entry name" value="PH domain-like"/>
    <property type="match status" value="1"/>
</dbReference>
<evidence type="ECO:0000313" key="10">
    <source>
        <dbReference type="EMBL" id="KAG9322475.1"/>
    </source>
</evidence>
<dbReference type="InterPro" id="IPR020846">
    <property type="entry name" value="MFS_dom"/>
</dbReference>
<feature type="transmembrane region" description="Helical" evidence="7">
    <location>
        <begin position="677"/>
        <end position="697"/>
    </location>
</feature>
<comment type="caution">
    <text evidence="10">The sequence shown here is derived from an EMBL/GenBank/DDBJ whole genome shotgun (WGS) entry which is preliminary data.</text>
</comment>
<feature type="compositionally biased region" description="Pro residues" evidence="6">
    <location>
        <begin position="27"/>
        <end position="36"/>
    </location>
</feature>
<dbReference type="Gene3D" id="2.30.29.30">
    <property type="entry name" value="Pleckstrin-homology domain (PH domain)/Phosphotyrosine-binding domain (PTB)"/>
    <property type="match status" value="1"/>
</dbReference>
<sequence length="1116" mass="122260">MDEKKKSTLGKAFSRTFSRKSTQAAPAPAPPAPVSVPSPAKTASSPPPSNGALAPAPVSGGMASALSPVSIPTPNMASVSPPNSTDNSRVASPAHDDSPKSPQNNSMHLRDGTGLSNSSTMSRQGLSGEDGEGLNPADILLNRLTAFRGVIKNLQQYFTEVAQVETGVSKAMNKATGVIVVPFKDGQQFLGKGGLQDVCAGIKESAKTRSDQHISAAHFVEETIVKNLRRLKQDIKGRIKALKADTNLYNSKVFKEREATQEKIASLAKAIGLFDMSGQHQPDMEKMNSDPYVINIVLKRQLAKQVHEENLFARALKQCQDEVKTFEAHIIKEVKQILGSFAEYQTANATNAFIQSWAPTQLALSVLQEDSEWGNFLERHGHRLFPSDLVDANPDDLDYPCKDSPYVVPIKTAHLSRQSSVLKSWKDGYFVLTLAGWLHVFGSADLEKDPVPDHSIYIPTSTLGPHTEAGQKQHVFSLDGKGKGGLLHRDAQTFTLRAHSREEMIEWWSEISKRAQSSTFTQPGDGSLAAISRSGSVMRSSSVMQPKQADHTHGPSPPYVAEAHLDEKVAVATAPEDETPDRRPTMPGPPSDRSRQGQAQSSVTIECPSPPPRSLSPEEQIEQMNLLDDLMDDIGMGKFQKQLLVLCGLGWFADNMWLQCIALILPRVQAQFEIEDRYIGILSSSMFVGMMFGAMFWGMLSDAQGRKQAFNFTLIVTTVFGIAASFANSYWLLCLLILCLGFGVGGNMPVDGALFLEFTPKKNQHLLTFLSIFFSFGAAATSLLGYFLLPPFSCETTVVGGCQGKGWRYMLLALGGVTFSMVIGRVILFRLEESPKYLLNQNRHQEAAMVLCRIFKINHSEPQSDAFEENIETLTSRFNKPVCAEDTSSGESSSSDSDSSNNGRELGPLRRGTPTSEGRNRPSSTSSQQQQQQQQQSQHGGAKYKPLFRHYRHRWSHSLQRSFDRLKPLMAPRFRLSSILIWTIWALVAFAYTAFNVFLPKFLQEHGASGSQSLRQVYMDTLVYAIAGIPGSVLATFLVEGRLGRRYTMAVSTFGASLAAALFTVLKSHAAMTTFSALLSLLSTLNYAVLYSYTPEVFPSDIRGTACGVAAAMSRL</sequence>
<feature type="region of interest" description="Disordered" evidence="6">
    <location>
        <begin position="1"/>
        <end position="133"/>
    </location>
</feature>
<dbReference type="Pfam" id="PF20399">
    <property type="entry name" value="PH_20"/>
    <property type="match status" value="1"/>
</dbReference>
<dbReference type="SUPFAM" id="SSF103657">
    <property type="entry name" value="BAR/IMD domain-like"/>
    <property type="match status" value="1"/>
</dbReference>
<evidence type="ECO:0008006" key="12">
    <source>
        <dbReference type="Google" id="ProtNLM"/>
    </source>
</evidence>
<comment type="subcellular location">
    <subcellularLocation>
        <location evidence="1">Membrane</location>
        <topology evidence="1">Multi-pass membrane protein</topology>
    </subcellularLocation>
</comment>
<evidence type="ECO:0000259" key="9">
    <source>
        <dbReference type="PROSITE" id="PS50850"/>
    </source>
</evidence>
<feature type="region of interest" description="Disordered" evidence="6">
    <location>
        <begin position="573"/>
        <end position="617"/>
    </location>
</feature>
<evidence type="ECO:0000256" key="4">
    <source>
        <dbReference type="ARBA" id="ARBA00022989"/>
    </source>
</evidence>
<evidence type="ECO:0000256" key="3">
    <source>
        <dbReference type="ARBA" id="ARBA00022692"/>
    </source>
</evidence>
<dbReference type="CDD" id="cd17316">
    <property type="entry name" value="MFS_SV2_like"/>
    <property type="match status" value="1"/>
</dbReference>
<dbReference type="SUPFAM" id="SSF103473">
    <property type="entry name" value="MFS general substrate transporter"/>
    <property type="match status" value="1"/>
</dbReference>
<evidence type="ECO:0000256" key="2">
    <source>
        <dbReference type="ARBA" id="ARBA00022448"/>
    </source>
</evidence>
<dbReference type="PANTHER" id="PTHR23511">
    <property type="entry name" value="SYNAPTIC VESICLE GLYCOPROTEIN 2"/>
    <property type="match status" value="1"/>
</dbReference>
<dbReference type="AlphaFoldDB" id="A0A9P8A315"/>
<dbReference type="Pfam" id="PF07690">
    <property type="entry name" value="MFS_1"/>
    <property type="match status" value="1"/>
</dbReference>
<keyword evidence="4 7" id="KW-1133">Transmembrane helix</keyword>
<feature type="transmembrane region" description="Helical" evidence="7">
    <location>
        <begin position="1047"/>
        <end position="1066"/>
    </location>
</feature>
<dbReference type="InterPro" id="IPR046869">
    <property type="entry name" value="SLM1/RGC1-like_PH"/>
</dbReference>
<gene>
    <name evidence="10" type="ORF">KVV02_003150</name>
</gene>
<evidence type="ECO:0000256" key="5">
    <source>
        <dbReference type="ARBA" id="ARBA00023136"/>
    </source>
</evidence>
<dbReference type="InterPro" id="IPR011993">
    <property type="entry name" value="PH-like_dom_sf"/>
</dbReference>
<dbReference type="Gene3D" id="1.20.1270.60">
    <property type="entry name" value="Arfaptin homology (AH) domain/BAR domain"/>
    <property type="match status" value="1"/>
</dbReference>
<dbReference type="InterPro" id="IPR011701">
    <property type="entry name" value="MFS"/>
</dbReference>
<evidence type="ECO:0000256" key="7">
    <source>
        <dbReference type="SAM" id="Phobius"/>
    </source>
</evidence>
<feature type="transmembrane region" description="Helical" evidence="7">
    <location>
        <begin position="1022"/>
        <end position="1040"/>
    </location>
</feature>
<dbReference type="PROSITE" id="PS50850">
    <property type="entry name" value="MFS"/>
    <property type="match status" value="1"/>
</dbReference>
<dbReference type="GO" id="GO:0016020">
    <property type="term" value="C:membrane"/>
    <property type="evidence" value="ECO:0007669"/>
    <property type="project" value="UniProtKB-SubCell"/>
</dbReference>
<feature type="transmembrane region" description="Helical" evidence="7">
    <location>
        <begin position="979"/>
        <end position="1002"/>
    </location>
</feature>
<feature type="compositionally biased region" description="Polar residues" evidence="6">
    <location>
        <begin position="114"/>
        <end position="125"/>
    </location>
</feature>
<evidence type="ECO:0000256" key="6">
    <source>
        <dbReference type="SAM" id="MobiDB-lite"/>
    </source>
</evidence>
<name>A0A9P8A315_MORAP</name>
<dbReference type="InterPro" id="IPR001849">
    <property type="entry name" value="PH_domain"/>
</dbReference>
<dbReference type="Pfam" id="PF20400">
    <property type="entry name" value="BAR_4"/>
    <property type="match status" value="1"/>
</dbReference>